<sequence length="134" mass="15477">MDKPIIFYDGDCGFCNKTVQFVLNHEKNSEIHFCALQSDFAKDFFKKQGIHELDLSTFYFWDGKKLNNRSTAALKVLNYLRFPSNLGKIGWVCPRFIRDGIYNMIAKRRMRLAPAFCALPTPSQAARFLSQKAI</sequence>
<dbReference type="RefSeq" id="WP_144331410.1">
    <property type="nucleotide sequence ID" value="NZ_VLPL01000001.1"/>
</dbReference>
<dbReference type="OrthoDB" id="9785438at2"/>
<dbReference type="Pfam" id="PF04134">
    <property type="entry name" value="DCC1-like"/>
    <property type="match status" value="1"/>
</dbReference>
<name>A0A556N6V0_9FLAO</name>
<dbReference type="PANTHER" id="PTHR33639:SF1">
    <property type="entry name" value="T23E23.25"/>
    <property type="match status" value="1"/>
</dbReference>
<organism evidence="1 2">
    <name type="scientific">Fluviicola chungangensis</name>
    <dbReference type="NCBI Taxonomy" id="2597671"/>
    <lineage>
        <taxon>Bacteria</taxon>
        <taxon>Pseudomonadati</taxon>
        <taxon>Bacteroidota</taxon>
        <taxon>Flavobacteriia</taxon>
        <taxon>Flavobacteriales</taxon>
        <taxon>Crocinitomicaceae</taxon>
        <taxon>Fluviicola</taxon>
    </lineage>
</organism>
<gene>
    <name evidence="1" type="ORF">FO442_01735</name>
</gene>
<evidence type="ECO:0000313" key="1">
    <source>
        <dbReference type="EMBL" id="TSJ47875.1"/>
    </source>
</evidence>
<accession>A0A556N6V0</accession>
<evidence type="ECO:0000313" key="2">
    <source>
        <dbReference type="Proteomes" id="UP000316008"/>
    </source>
</evidence>
<dbReference type="EMBL" id="VLPL01000001">
    <property type="protein sequence ID" value="TSJ47875.1"/>
    <property type="molecule type" value="Genomic_DNA"/>
</dbReference>
<dbReference type="InterPro" id="IPR052927">
    <property type="entry name" value="DCC_oxidoreductase"/>
</dbReference>
<dbReference type="InterPro" id="IPR007263">
    <property type="entry name" value="DCC1-like"/>
</dbReference>
<protein>
    <submittedName>
        <fullName evidence="1">DUF393 domain-containing protein</fullName>
    </submittedName>
</protein>
<dbReference type="Proteomes" id="UP000316008">
    <property type="component" value="Unassembled WGS sequence"/>
</dbReference>
<reference evidence="1 2" key="1">
    <citation type="submission" date="2019-07" db="EMBL/GenBank/DDBJ databases">
        <authorList>
            <person name="Huq M.A."/>
        </authorList>
    </citation>
    <scope>NUCLEOTIDE SEQUENCE [LARGE SCALE GENOMIC DNA]</scope>
    <source>
        <strain evidence="1 2">MAH-3</strain>
    </source>
</reference>
<comment type="caution">
    <text evidence="1">The sequence shown here is derived from an EMBL/GenBank/DDBJ whole genome shotgun (WGS) entry which is preliminary data.</text>
</comment>
<dbReference type="AlphaFoldDB" id="A0A556N6V0"/>
<keyword evidence="2" id="KW-1185">Reference proteome</keyword>
<dbReference type="GO" id="GO:0015035">
    <property type="term" value="F:protein-disulfide reductase activity"/>
    <property type="evidence" value="ECO:0007669"/>
    <property type="project" value="InterPro"/>
</dbReference>
<dbReference type="PANTHER" id="PTHR33639">
    <property type="entry name" value="THIOL-DISULFIDE OXIDOREDUCTASE DCC"/>
    <property type="match status" value="1"/>
</dbReference>
<proteinExistence type="predicted"/>